<evidence type="ECO:0000256" key="2">
    <source>
        <dbReference type="ARBA" id="ARBA00004496"/>
    </source>
</evidence>
<dbReference type="SUPFAM" id="SSF102114">
    <property type="entry name" value="Radical SAM enzymes"/>
    <property type="match status" value="1"/>
</dbReference>
<dbReference type="FunFam" id="3.20.20.70:FF:000014">
    <property type="entry name" value="Probable dual-specificity RNA methyltransferase RlmN"/>
    <property type="match status" value="1"/>
</dbReference>
<dbReference type="GO" id="GO:0070475">
    <property type="term" value="P:rRNA base methylation"/>
    <property type="evidence" value="ECO:0007669"/>
    <property type="project" value="InterPro"/>
</dbReference>
<dbReference type="InterPro" id="IPR040072">
    <property type="entry name" value="Methyltransferase_A"/>
</dbReference>
<evidence type="ECO:0000313" key="14">
    <source>
        <dbReference type="EMBL" id="CAB4638746.1"/>
    </source>
</evidence>
<evidence type="ECO:0000259" key="12">
    <source>
        <dbReference type="PROSITE" id="PS51918"/>
    </source>
</evidence>
<name>A0A6J6G2L1_9ZZZZ</name>
<keyword evidence="11" id="KW-0411">Iron-sulfur</keyword>
<dbReference type="SFLD" id="SFLDS00029">
    <property type="entry name" value="Radical_SAM"/>
    <property type="match status" value="1"/>
</dbReference>
<dbReference type="Gene3D" id="1.10.150.530">
    <property type="match status" value="1"/>
</dbReference>
<dbReference type="InterPro" id="IPR007197">
    <property type="entry name" value="rSAM"/>
</dbReference>
<dbReference type="InterPro" id="IPR027492">
    <property type="entry name" value="RNA_MTrfase_RlmN"/>
</dbReference>
<evidence type="ECO:0000256" key="5">
    <source>
        <dbReference type="ARBA" id="ARBA00022552"/>
    </source>
</evidence>
<comment type="cofactor">
    <cofactor evidence="1">
        <name>[4Fe-4S] cluster</name>
        <dbReference type="ChEBI" id="CHEBI:49883"/>
    </cofactor>
</comment>
<dbReference type="EMBL" id="CAEZUO010000005">
    <property type="protein sequence ID" value="CAB4595446.1"/>
    <property type="molecule type" value="Genomic_DNA"/>
</dbReference>
<sequence length="365" mass="40069">MSTESLSLFDADREALTTILDGEPRYRLDQLWKGLYVDFAEPKDITSLPASLRTRLSETLPSALEMVTESATADGNTVKWLWRLPDGASVETVLMHYPDRSTVCVSTQAGCAMACGFCATGQGGFERNLTVGEIVEQVVRAARRANEGPTPRRVSNIVFMGMGEPMANYDRMIGAVHRIHGDIGISARHLTISTVGIIPGIRRLTDEPLPVNLAVSLHAANDELRDELVPINRRYPLADLYDACEDYLKVKNRRLSFEWAMIADVNDRPSDARELAAATRRLRAHVNLIPLNDTPGWPTTGSSPAKVKEFADQLLDLGANVTVRANRGTDIDAACGQLRANHNGPTVTEVPARIERIRRSPGSTD</sequence>
<dbReference type="SFLD" id="SFLDG01062">
    <property type="entry name" value="methyltransferase_(Class_A)"/>
    <property type="match status" value="1"/>
</dbReference>
<dbReference type="PROSITE" id="PS51918">
    <property type="entry name" value="RADICAL_SAM"/>
    <property type="match status" value="1"/>
</dbReference>
<dbReference type="AlphaFoldDB" id="A0A6J6G2L1"/>
<dbReference type="InterPro" id="IPR058240">
    <property type="entry name" value="rSAM_sf"/>
</dbReference>
<dbReference type="HAMAP" id="MF_01849">
    <property type="entry name" value="RNA_methyltr_RlmN"/>
    <property type="match status" value="1"/>
</dbReference>
<dbReference type="Pfam" id="PF04055">
    <property type="entry name" value="Radical_SAM"/>
    <property type="match status" value="1"/>
</dbReference>
<keyword evidence="7" id="KW-0808">Transferase</keyword>
<feature type="domain" description="Radical SAM core" evidence="12">
    <location>
        <begin position="97"/>
        <end position="330"/>
    </location>
</feature>
<dbReference type="NCBIfam" id="TIGR00048">
    <property type="entry name" value="rRNA_mod_RlmN"/>
    <property type="match status" value="1"/>
</dbReference>
<evidence type="ECO:0000256" key="4">
    <source>
        <dbReference type="ARBA" id="ARBA00022490"/>
    </source>
</evidence>
<evidence type="ECO:0000256" key="6">
    <source>
        <dbReference type="ARBA" id="ARBA00022603"/>
    </source>
</evidence>
<dbReference type="SFLD" id="SFLDF00275">
    <property type="entry name" value="adenosine_C2_methyltransferase"/>
    <property type="match status" value="1"/>
</dbReference>
<dbReference type="GO" id="GO:0046872">
    <property type="term" value="F:metal ion binding"/>
    <property type="evidence" value="ECO:0007669"/>
    <property type="project" value="UniProtKB-KW"/>
</dbReference>
<dbReference type="PIRSF" id="PIRSF006004">
    <property type="entry name" value="CHP00048"/>
    <property type="match status" value="1"/>
</dbReference>
<dbReference type="GO" id="GO:0005737">
    <property type="term" value="C:cytoplasm"/>
    <property type="evidence" value="ECO:0007669"/>
    <property type="project" value="UniProtKB-SubCell"/>
</dbReference>
<keyword evidence="10" id="KW-0408">Iron</keyword>
<dbReference type="PANTHER" id="PTHR30544">
    <property type="entry name" value="23S RRNA METHYLTRANSFERASE"/>
    <property type="match status" value="1"/>
</dbReference>
<evidence type="ECO:0000256" key="9">
    <source>
        <dbReference type="ARBA" id="ARBA00022723"/>
    </source>
</evidence>
<keyword evidence="8" id="KW-0949">S-adenosyl-L-methionine</keyword>
<dbReference type="PANTHER" id="PTHR30544:SF5">
    <property type="entry name" value="RADICAL SAM CORE DOMAIN-CONTAINING PROTEIN"/>
    <property type="match status" value="1"/>
</dbReference>
<evidence type="ECO:0000256" key="11">
    <source>
        <dbReference type="ARBA" id="ARBA00023014"/>
    </source>
</evidence>
<reference evidence="13" key="1">
    <citation type="submission" date="2020-05" db="EMBL/GenBank/DDBJ databases">
        <authorList>
            <person name="Chiriac C."/>
            <person name="Salcher M."/>
            <person name="Ghai R."/>
            <person name="Kavagutti S V."/>
        </authorList>
    </citation>
    <scope>NUCLEOTIDE SEQUENCE</scope>
</reference>
<dbReference type="GO" id="GO:0051539">
    <property type="term" value="F:4 iron, 4 sulfur cluster binding"/>
    <property type="evidence" value="ECO:0007669"/>
    <property type="project" value="UniProtKB-KW"/>
</dbReference>
<protein>
    <submittedName>
        <fullName evidence="13">Unannotated protein</fullName>
    </submittedName>
</protein>
<dbReference type="EMBL" id="CAEZVK010000146">
    <property type="protein sequence ID" value="CAB4638746.1"/>
    <property type="molecule type" value="Genomic_DNA"/>
</dbReference>
<dbReference type="InterPro" id="IPR004383">
    <property type="entry name" value="rRNA_lsu_MTrfase_RlmN/Cfr"/>
</dbReference>
<keyword evidence="9" id="KW-0479">Metal-binding</keyword>
<dbReference type="CDD" id="cd01335">
    <property type="entry name" value="Radical_SAM"/>
    <property type="match status" value="1"/>
</dbReference>
<evidence type="ECO:0000313" key="13">
    <source>
        <dbReference type="EMBL" id="CAB4595446.1"/>
    </source>
</evidence>
<dbReference type="GO" id="GO:0030488">
    <property type="term" value="P:tRNA methylation"/>
    <property type="evidence" value="ECO:0007669"/>
    <property type="project" value="InterPro"/>
</dbReference>
<gene>
    <name evidence="13" type="ORF">UFOPK1827_00213</name>
    <name evidence="14" type="ORF">UFOPK2000_01203</name>
</gene>
<evidence type="ECO:0000256" key="3">
    <source>
        <dbReference type="ARBA" id="ARBA00022485"/>
    </source>
</evidence>
<accession>A0A6J6G2L1</accession>
<evidence type="ECO:0000256" key="8">
    <source>
        <dbReference type="ARBA" id="ARBA00022691"/>
    </source>
</evidence>
<comment type="subcellular location">
    <subcellularLocation>
        <location evidence="2">Cytoplasm</location>
    </subcellularLocation>
</comment>
<organism evidence="13">
    <name type="scientific">freshwater metagenome</name>
    <dbReference type="NCBI Taxonomy" id="449393"/>
    <lineage>
        <taxon>unclassified sequences</taxon>
        <taxon>metagenomes</taxon>
        <taxon>ecological metagenomes</taxon>
    </lineage>
</organism>
<evidence type="ECO:0000256" key="10">
    <source>
        <dbReference type="ARBA" id="ARBA00023004"/>
    </source>
</evidence>
<keyword evidence="6" id="KW-0489">Methyltransferase</keyword>
<proteinExistence type="inferred from homology"/>
<evidence type="ECO:0000256" key="1">
    <source>
        <dbReference type="ARBA" id="ARBA00001966"/>
    </source>
</evidence>
<dbReference type="InterPro" id="IPR013785">
    <property type="entry name" value="Aldolase_TIM"/>
</dbReference>
<keyword evidence="3" id="KW-0004">4Fe-4S</keyword>
<evidence type="ECO:0000256" key="7">
    <source>
        <dbReference type="ARBA" id="ARBA00022679"/>
    </source>
</evidence>
<dbReference type="GO" id="GO:0008173">
    <property type="term" value="F:RNA methyltransferase activity"/>
    <property type="evidence" value="ECO:0007669"/>
    <property type="project" value="InterPro"/>
</dbReference>
<keyword evidence="5" id="KW-0698">rRNA processing</keyword>
<keyword evidence="4" id="KW-0963">Cytoplasm</keyword>
<dbReference type="Gene3D" id="3.20.20.70">
    <property type="entry name" value="Aldolase class I"/>
    <property type="match status" value="1"/>
</dbReference>